<evidence type="ECO:0000259" key="3">
    <source>
        <dbReference type="Pfam" id="PF12923"/>
    </source>
</evidence>
<dbReference type="PANTHER" id="PTHR13191:SF0">
    <property type="entry name" value="RIBOSOMAL RNA-PROCESSING PROTEIN 7 HOMOLOG A-RELATED"/>
    <property type="match status" value="1"/>
</dbReference>
<feature type="compositionally biased region" description="Basic and acidic residues" evidence="2">
    <location>
        <begin position="133"/>
        <end position="167"/>
    </location>
</feature>
<feature type="compositionally biased region" description="Basic residues" evidence="2">
    <location>
        <begin position="19"/>
        <end position="30"/>
    </location>
</feature>
<comment type="similarity">
    <text evidence="1">Belongs to the RRP7 family.</text>
</comment>
<dbReference type="Proteomes" id="UP000827889">
    <property type="component" value="Chromosome 11"/>
</dbReference>
<feature type="compositionally biased region" description="Basic and acidic residues" evidence="2">
    <location>
        <begin position="95"/>
        <end position="105"/>
    </location>
</feature>
<dbReference type="CDD" id="cd12951">
    <property type="entry name" value="RRP7_Rrp7A"/>
    <property type="match status" value="1"/>
</dbReference>
<feature type="compositionally biased region" description="Basic and acidic residues" evidence="2">
    <location>
        <begin position="180"/>
        <end position="196"/>
    </location>
</feature>
<dbReference type="Pfam" id="PF12923">
    <property type="entry name" value="RRP7"/>
    <property type="match status" value="1"/>
</dbReference>
<feature type="compositionally biased region" description="Basic residues" evidence="2">
    <location>
        <begin position="120"/>
        <end position="132"/>
    </location>
</feature>
<evidence type="ECO:0000313" key="4">
    <source>
        <dbReference type="Proteomes" id="UP000827889"/>
    </source>
</evidence>
<proteinExistence type="inferred from homology"/>
<gene>
    <name evidence="5" type="primary">LOC115731559</name>
</gene>
<evidence type="ECO:0000313" key="5">
    <source>
        <dbReference type="RefSeq" id="XP_048128783.1"/>
    </source>
</evidence>
<feature type="compositionally biased region" description="Basic and acidic residues" evidence="2">
    <location>
        <begin position="49"/>
        <end position="63"/>
    </location>
</feature>
<feature type="domain" description="Ribosomal RNA-processing protein 7 C-terminal" evidence="3">
    <location>
        <begin position="277"/>
        <end position="399"/>
    </location>
</feature>
<evidence type="ECO:0000256" key="1">
    <source>
        <dbReference type="ARBA" id="ARBA00006110"/>
    </source>
</evidence>
<keyword evidence="4" id="KW-1185">Reference proteome</keyword>
<name>A0ABM3GWR6_9MYRT</name>
<protein>
    <submittedName>
        <fullName evidence="5">Kinesin-like protein KIF21A isoform X1</fullName>
    </submittedName>
</protein>
<feature type="compositionally biased region" description="Basic residues" evidence="2">
    <location>
        <begin position="219"/>
        <end position="231"/>
    </location>
</feature>
<dbReference type="GeneID" id="115731559"/>
<reference evidence="5" key="1">
    <citation type="submission" date="2025-08" db="UniProtKB">
        <authorList>
            <consortium name="RefSeq"/>
        </authorList>
    </citation>
    <scope>IDENTIFICATION</scope>
    <source>
        <tissue evidence="5">Leaf</tissue>
    </source>
</reference>
<dbReference type="PANTHER" id="PTHR13191">
    <property type="entry name" value="RIBOSOMAL RNA PROCESSING PROTEIN 7-RELATED"/>
    <property type="match status" value="1"/>
</dbReference>
<organism evidence="4 5">
    <name type="scientific">Rhodamnia argentea</name>
    <dbReference type="NCBI Taxonomy" id="178133"/>
    <lineage>
        <taxon>Eukaryota</taxon>
        <taxon>Viridiplantae</taxon>
        <taxon>Streptophyta</taxon>
        <taxon>Embryophyta</taxon>
        <taxon>Tracheophyta</taxon>
        <taxon>Spermatophyta</taxon>
        <taxon>Magnoliopsida</taxon>
        <taxon>eudicotyledons</taxon>
        <taxon>Gunneridae</taxon>
        <taxon>Pentapetalae</taxon>
        <taxon>rosids</taxon>
        <taxon>malvids</taxon>
        <taxon>Myrtales</taxon>
        <taxon>Myrtaceae</taxon>
        <taxon>Myrtoideae</taxon>
        <taxon>Myrteae</taxon>
        <taxon>Australasian group</taxon>
        <taxon>Rhodamnia</taxon>
    </lineage>
</organism>
<dbReference type="InterPro" id="IPR040446">
    <property type="entry name" value="RRP7"/>
</dbReference>
<feature type="compositionally biased region" description="Basic and acidic residues" evidence="2">
    <location>
        <begin position="236"/>
        <end position="254"/>
    </location>
</feature>
<feature type="compositionally biased region" description="Basic residues" evidence="2">
    <location>
        <begin position="169"/>
        <end position="179"/>
    </location>
</feature>
<dbReference type="RefSeq" id="XP_048128783.1">
    <property type="nucleotide sequence ID" value="XM_048272826.1"/>
</dbReference>
<evidence type="ECO:0000256" key="2">
    <source>
        <dbReference type="SAM" id="MobiDB-lite"/>
    </source>
</evidence>
<dbReference type="Gene3D" id="6.10.250.1770">
    <property type="match status" value="1"/>
</dbReference>
<sequence length="399" mass="46171">MSDQVEIGSIMEEHGEKKGKSKRHVRKKQKDNKLRDEGDQLQETNSAPDRSEVDHTSVVDDHSQGISSTSKKANERKRKKRNQNLSEEGDLLLGKNDETDKEEVYRVSSGNKDTSEGMKSKLKKVKRKKKKNHDLSEGDHPSTKYDEPDPEVHHMLLRIEDASEGMKSKTQKARRKKRKDRDFLEELGRLLKKNDYPDPGEVHPASSSGNGDTSEVTKRKSKKARRKKRKLLQSPRDIDQVVDKNSEPDPDDVHQISSGDEDESKGMKKWVMEYYQKRPGIEVLQQRIDDFITTHEATLEQERKEREARVAEGGWTVVTHHKGRKKTTDSESGIVVGSVSQAALEDKLAKKKRKEVGSDFYRFQRREAQRSEIMMLQSKFEQDRKRIQQLRAARKFRPY</sequence>
<feature type="region of interest" description="Disordered" evidence="2">
    <location>
        <begin position="1"/>
        <end position="267"/>
    </location>
</feature>
<dbReference type="InterPro" id="IPR024326">
    <property type="entry name" value="RRP7_C"/>
</dbReference>
<accession>A0ABM3GWR6</accession>
<feature type="compositionally biased region" description="Polar residues" evidence="2">
    <location>
        <begin position="205"/>
        <end position="214"/>
    </location>
</feature>